<dbReference type="InterPro" id="IPR014729">
    <property type="entry name" value="Rossmann-like_a/b/a_fold"/>
</dbReference>
<name>D5T046_LEUKI</name>
<evidence type="ECO:0000259" key="2">
    <source>
        <dbReference type="Pfam" id="PF02698"/>
    </source>
</evidence>
<dbReference type="Proteomes" id="UP000002362">
    <property type="component" value="Chromosome"/>
</dbReference>
<dbReference type="Gene3D" id="3.40.50.620">
    <property type="entry name" value="HUPs"/>
    <property type="match status" value="1"/>
</dbReference>
<organism evidence="3 4">
    <name type="scientific">Leuconostoc kimchii (strain IMSNU 11154 / KCTC 2386 / IH25)</name>
    <dbReference type="NCBI Taxonomy" id="762051"/>
    <lineage>
        <taxon>Bacteria</taxon>
        <taxon>Bacillati</taxon>
        <taxon>Bacillota</taxon>
        <taxon>Bacilli</taxon>
        <taxon>Lactobacillales</taxon>
        <taxon>Lactobacillaceae</taxon>
        <taxon>Leuconostoc</taxon>
    </lineage>
</organism>
<dbReference type="GO" id="GO:0005886">
    <property type="term" value="C:plasma membrane"/>
    <property type="evidence" value="ECO:0007669"/>
    <property type="project" value="TreeGrafter"/>
</dbReference>
<dbReference type="RefSeq" id="WP_013102244.1">
    <property type="nucleotide sequence ID" value="NC_014136.1"/>
</dbReference>
<protein>
    <submittedName>
        <fullName evidence="3">Integral membrane protein</fullName>
    </submittedName>
</protein>
<evidence type="ECO:0000256" key="1">
    <source>
        <dbReference type="SAM" id="Phobius"/>
    </source>
</evidence>
<dbReference type="HOGENOM" id="CLU_051474_2_0_9"/>
<dbReference type="eggNOG" id="COG1434">
    <property type="taxonomic scope" value="Bacteria"/>
</dbReference>
<reference evidence="3 4" key="1">
    <citation type="journal article" date="2010" name="J. Bacteriol.">
        <title>Complete genome sequence analysis of Leuconostoc kimchii IMSNU 11154.</title>
        <authorList>
            <person name="Oh H.M."/>
            <person name="Cho Y.J."/>
            <person name="Kim B.K."/>
            <person name="Roe J.H."/>
            <person name="Kang S.O."/>
            <person name="Nahm B.H."/>
            <person name="Jeong G."/>
            <person name="Han H.U."/>
            <person name="Chun J."/>
        </authorList>
    </citation>
    <scope>NUCLEOTIDE SEQUENCE [LARGE SCALE GENOMIC DNA]</scope>
    <source>
        <strain evidence="4">IMSNU 11154 / KCTC 2386 / IH25</strain>
    </source>
</reference>
<dbReference type="EMBL" id="CP001758">
    <property type="protein sequence ID" value="ADG39645.1"/>
    <property type="molecule type" value="Genomic_DNA"/>
</dbReference>
<sequence>MATIATVFSYFISLSIIVIQINNQLLTYIYLAVLVLIFIPIFLLTFLSAFLFIWNGIIVWRRENHSIGNMLTLIIGVLLLIIPTVFSILNRYIPNNKIIDFVENVSYGFQNYLIFWVLTFLASYMITKVVHPKFNKEYAIILGSGLLNGDTVSPLLGSRIMVAANFKNQQFKKNKKTMKLIMSGGQGKDELLPEAEAMKAYAIMHGVAESDILVENQSKNTYQNMLFSKQVVEKNGFNLQKGIFATNDYHVFRAAGFAHLVGLNIEGIGSKTSKYFLPNALIREYIAILSNHKTFHIAFMLIIVIINALTFFIV</sequence>
<keyword evidence="1" id="KW-0472">Membrane</keyword>
<feature type="transmembrane region" description="Helical" evidence="1">
    <location>
        <begin position="66"/>
        <end position="89"/>
    </location>
</feature>
<feature type="transmembrane region" description="Helical" evidence="1">
    <location>
        <begin position="295"/>
        <end position="313"/>
    </location>
</feature>
<dbReference type="CDD" id="cd06259">
    <property type="entry name" value="YdcF-like"/>
    <property type="match status" value="1"/>
</dbReference>
<evidence type="ECO:0000313" key="4">
    <source>
        <dbReference type="Proteomes" id="UP000002362"/>
    </source>
</evidence>
<gene>
    <name evidence="3" type="ordered locus">LKI_00510</name>
</gene>
<dbReference type="PANTHER" id="PTHR30336">
    <property type="entry name" value="INNER MEMBRANE PROTEIN, PROBABLE PERMEASE"/>
    <property type="match status" value="1"/>
</dbReference>
<dbReference type="GO" id="GO:0043164">
    <property type="term" value="P:Gram-negative-bacterium-type cell wall biogenesis"/>
    <property type="evidence" value="ECO:0007669"/>
    <property type="project" value="TreeGrafter"/>
</dbReference>
<keyword evidence="1" id="KW-1133">Transmembrane helix</keyword>
<dbReference type="GO" id="GO:0000270">
    <property type="term" value="P:peptidoglycan metabolic process"/>
    <property type="evidence" value="ECO:0007669"/>
    <property type="project" value="TreeGrafter"/>
</dbReference>
<dbReference type="InterPro" id="IPR003848">
    <property type="entry name" value="DUF218"/>
</dbReference>
<dbReference type="Pfam" id="PF02698">
    <property type="entry name" value="DUF218"/>
    <property type="match status" value="1"/>
</dbReference>
<dbReference type="PANTHER" id="PTHR30336:SF18">
    <property type="entry name" value="MEMBRANE PROTEIN"/>
    <property type="match status" value="1"/>
</dbReference>
<dbReference type="KEGG" id="lki:LKI_00510"/>
<dbReference type="PATRIC" id="fig|762051.18.peg.103"/>
<feature type="transmembrane region" description="Helical" evidence="1">
    <location>
        <begin position="7"/>
        <end position="23"/>
    </location>
</feature>
<feature type="domain" description="DUF218" evidence="2">
    <location>
        <begin position="138"/>
        <end position="287"/>
    </location>
</feature>
<feature type="transmembrane region" description="Helical" evidence="1">
    <location>
        <begin position="29"/>
        <end position="54"/>
    </location>
</feature>
<evidence type="ECO:0000313" key="3">
    <source>
        <dbReference type="EMBL" id="ADG39645.1"/>
    </source>
</evidence>
<keyword evidence="1" id="KW-0812">Transmembrane</keyword>
<dbReference type="AlphaFoldDB" id="D5T046"/>
<feature type="transmembrane region" description="Helical" evidence="1">
    <location>
        <begin position="109"/>
        <end position="127"/>
    </location>
</feature>
<proteinExistence type="predicted"/>
<accession>D5T046</accession>
<dbReference type="InterPro" id="IPR051599">
    <property type="entry name" value="Cell_Envelope_Assoc"/>
</dbReference>